<dbReference type="PANTHER" id="PTHR12428:SF65">
    <property type="entry name" value="CYTOCHROME C OXIDASE ASSEMBLY PROTEIN COX18, MITOCHONDRIAL"/>
    <property type="match status" value="1"/>
</dbReference>
<comment type="subcellular location">
    <subcellularLocation>
        <location evidence="1">Cell inner membrane</location>
        <topology evidence="1">Multi-pass membrane protein</topology>
    </subcellularLocation>
    <subcellularLocation>
        <location evidence="13">Cell membrane</location>
        <topology evidence="13">Multi-pass membrane protein</topology>
    </subcellularLocation>
</comment>
<evidence type="ECO:0000256" key="8">
    <source>
        <dbReference type="ARBA" id="ARBA00022989"/>
    </source>
</evidence>
<keyword evidence="7 13" id="KW-0653">Protein transport</keyword>
<dbReference type="PRINTS" id="PR00701">
    <property type="entry name" value="60KDINNERMP"/>
</dbReference>
<feature type="domain" description="Membrane insertase YidC/Oxa/ALB C-terminal" evidence="15">
    <location>
        <begin position="374"/>
        <end position="571"/>
    </location>
</feature>
<evidence type="ECO:0000256" key="11">
    <source>
        <dbReference type="ARBA" id="ARBA00033245"/>
    </source>
</evidence>
<dbReference type="EMBL" id="JAUJEB010000004">
    <property type="protein sequence ID" value="MDN5214063.1"/>
    <property type="molecule type" value="Genomic_DNA"/>
</dbReference>
<evidence type="ECO:0000313" key="17">
    <source>
        <dbReference type="EMBL" id="MDN5214063.1"/>
    </source>
</evidence>
<dbReference type="InterPro" id="IPR038221">
    <property type="entry name" value="YidC_periplasmic_sf"/>
</dbReference>
<feature type="transmembrane region" description="Helical" evidence="13">
    <location>
        <begin position="439"/>
        <end position="460"/>
    </location>
</feature>
<dbReference type="NCBIfam" id="NF002356">
    <property type="entry name" value="PRK01318.2-3"/>
    <property type="match status" value="1"/>
</dbReference>
<dbReference type="Pfam" id="PF02096">
    <property type="entry name" value="60KD_IMP"/>
    <property type="match status" value="1"/>
</dbReference>
<dbReference type="NCBIfam" id="TIGR03592">
    <property type="entry name" value="yidC_oxa1_cterm"/>
    <property type="match status" value="1"/>
</dbReference>
<comment type="subunit">
    <text evidence="13">Interacts with the Sec translocase complex via SecD. Specifically interacts with transmembrane segments of nascent integral membrane proteins during membrane integration.</text>
</comment>
<proteinExistence type="inferred from homology"/>
<keyword evidence="5 13" id="KW-1003">Cell membrane</keyword>
<evidence type="ECO:0000259" key="15">
    <source>
        <dbReference type="Pfam" id="PF02096"/>
    </source>
</evidence>
<keyword evidence="8 13" id="KW-1133">Transmembrane helix</keyword>
<keyword evidence="6 13" id="KW-0812">Transmembrane</keyword>
<comment type="function">
    <text evidence="13">Required for the insertion and/or proper folding and/or complex formation of integral membrane proteins into the membrane. Involved in integration of membrane proteins that insert both dependently and independently of the Sec translocase complex, as well as at least some lipoproteins. Aids folding of multispanning membrane proteins.</text>
</comment>
<keyword evidence="18" id="KW-1185">Reference proteome</keyword>
<dbReference type="NCBIfam" id="TIGR03593">
    <property type="entry name" value="yidC_nterm"/>
    <property type="match status" value="1"/>
</dbReference>
<dbReference type="InterPro" id="IPR047196">
    <property type="entry name" value="YidC_ALB_C"/>
</dbReference>
<feature type="domain" description="Membrane insertase YidC N-terminal" evidence="16">
    <location>
        <begin position="89"/>
        <end position="359"/>
    </location>
</feature>
<dbReference type="InterPro" id="IPR028055">
    <property type="entry name" value="YidC/Oxa/ALB_C"/>
</dbReference>
<sequence>MDKNQTIGLLLISLLLLVYFYFFAPKPEPPVQQLADTTSVTQPTPLPTDQEQPKVEQADLAANDSIEALIAQQQLGLFYKGAEGEEQDITIENEEIKIVLNSKGGVVKEVELKKHLTYDKQPLILIDEESSQMELAVSSQGKIIDLNQLYYRVDTSQPAQGDTTEVHFTMEVSPGKVVEKIYKLPGSGYQLLHEIKFKGLDNVIGNQDVLLTWHDKIKRLEEHFDGYHGARKKATINYFTSSGAFEDLSPASDETEQEVVNQSVDWVTIKQKFFSAAIIAENGFTGGEFRTTFNPNDSSVVKDTKSVLRISADLLKSDKGNFKFYFGPNNYQIVKKVTRGFSNNVDMGWSLFSWINKFVIIPIFNFLENYISNYGIIIIILVLLIKLVLSPLSYKSYISMAKTKVLKPELDELKEKYGNDMQKIQAEQMKLYQKVGVNPLSGCIPVLLQMPILLAMFNFFPNSVELRQESFLWANDLSTYDAILSWKATIPLISSFYGNHISLFTLLMTLSTILYTWSNNQMSAVQGPMKSIGYVMPVVFMFVLNSYPAGLTFYYFVSNLVTFAQQSIIRRFVNEEKIRKILEQNRKKNVNKKKSKFQLKIEEAMKASEEAKRKK</sequence>
<evidence type="ECO:0000256" key="4">
    <source>
        <dbReference type="ARBA" id="ARBA00022448"/>
    </source>
</evidence>
<dbReference type="Proteomes" id="UP001172083">
    <property type="component" value="Unassembled WGS sequence"/>
</dbReference>
<evidence type="ECO:0000313" key="18">
    <source>
        <dbReference type="Proteomes" id="UP001172083"/>
    </source>
</evidence>
<dbReference type="RefSeq" id="WP_346759400.1">
    <property type="nucleotide sequence ID" value="NZ_JAUJEB010000004.1"/>
</dbReference>
<evidence type="ECO:0000256" key="7">
    <source>
        <dbReference type="ARBA" id="ARBA00022927"/>
    </source>
</evidence>
<evidence type="ECO:0000256" key="1">
    <source>
        <dbReference type="ARBA" id="ARBA00004429"/>
    </source>
</evidence>
<feature type="transmembrane region" description="Helical" evidence="13">
    <location>
        <begin position="529"/>
        <end position="547"/>
    </location>
</feature>
<dbReference type="InterPro" id="IPR019998">
    <property type="entry name" value="Membr_insert_YidC"/>
</dbReference>
<dbReference type="Gene3D" id="2.70.98.90">
    <property type="match status" value="1"/>
</dbReference>
<dbReference type="HAMAP" id="MF_01810">
    <property type="entry name" value="YidC_type1"/>
    <property type="match status" value="1"/>
</dbReference>
<evidence type="ECO:0000256" key="14">
    <source>
        <dbReference type="SAM" id="Coils"/>
    </source>
</evidence>
<reference evidence="17" key="1">
    <citation type="submission" date="2023-06" db="EMBL/GenBank/DDBJ databases">
        <title>Genomic of Agaribacillus aureum.</title>
        <authorList>
            <person name="Wang G."/>
        </authorList>
    </citation>
    <scope>NUCLEOTIDE SEQUENCE</scope>
    <source>
        <strain evidence="17">BMA12</strain>
    </source>
</reference>
<evidence type="ECO:0000256" key="5">
    <source>
        <dbReference type="ARBA" id="ARBA00022475"/>
    </source>
</evidence>
<keyword evidence="14" id="KW-0175">Coiled coil</keyword>
<protein>
    <recommendedName>
        <fullName evidence="3 13">Membrane protein insertase YidC</fullName>
    </recommendedName>
    <alternativeName>
        <fullName evidence="12 13">Foldase YidC</fullName>
    </alternativeName>
    <alternativeName>
        <fullName evidence="11 13">Membrane integrase YidC</fullName>
    </alternativeName>
    <alternativeName>
        <fullName evidence="13">Membrane protein YidC</fullName>
    </alternativeName>
</protein>
<evidence type="ECO:0000256" key="12">
    <source>
        <dbReference type="ARBA" id="ARBA00033342"/>
    </source>
</evidence>
<keyword evidence="4 13" id="KW-0813">Transport</keyword>
<feature type="coiled-coil region" evidence="14">
    <location>
        <begin position="587"/>
        <end position="614"/>
    </location>
</feature>
<evidence type="ECO:0000256" key="10">
    <source>
        <dbReference type="ARBA" id="ARBA00023186"/>
    </source>
</evidence>
<keyword evidence="10 13" id="KW-0143">Chaperone</keyword>
<feature type="transmembrane region" description="Helical" evidence="13">
    <location>
        <begin position="373"/>
        <end position="394"/>
    </location>
</feature>
<feature type="transmembrane region" description="Helical" evidence="13">
    <location>
        <begin position="6"/>
        <end position="24"/>
    </location>
</feature>
<comment type="caution">
    <text evidence="17">The sequence shown here is derived from an EMBL/GenBank/DDBJ whole genome shotgun (WGS) entry which is preliminary data.</text>
</comment>
<evidence type="ECO:0000256" key="13">
    <source>
        <dbReference type="HAMAP-Rule" id="MF_01810"/>
    </source>
</evidence>
<keyword evidence="9 13" id="KW-0472">Membrane</keyword>
<gene>
    <name evidence="13 17" type="primary">yidC</name>
    <name evidence="17" type="ORF">QQ020_18450</name>
</gene>
<dbReference type="CDD" id="cd19961">
    <property type="entry name" value="EcYidC-like_peri"/>
    <property type="match status" value="1"/>
</dbReference>
<name>A0ABT8L8I0_9BACT</name>
<evidence type="ECO:0000256" key="6">
    <source>
        <dbReference type="ARBA" id="ARBA00022692"/>
    </source>
</evidence>
<evidence type="ECO:0000256" key="2">
    <source>
        <dbReference type="ARBA" id="ARBA00010527"/>
    </source>
</evidence>
<comment type="similarity">
    <text evidence="2 13">Belongs to the OXA1/ALB3/YidC family. Type 1 subfamily.</text>
</comment>
<evidence type="ECO:0000256" key="3">
    <source>
        <dbReference type="ARBA" id="ARBA00015325"/>
    </source>
</evidence>
<organism evidence="17 18">
    <name type="scientific">Agaribacillus aureus</name>
    <dbReference type="NCBI Taxonomy" id="3051825"/>
    <lineage>
        <taxon>Bacteria</taxon>
        <taxon>Pseudomonadati</taxon>
        <taxon>Bacteroidota</taxon>
        <taxon>Cytophagia</taxon>
        <taxon>Cytophagales</taxon>
        <taxon>Splendidivirgaceae</taxon>
        <taxon>Agaribacillus</taxon>
    </lineage>
</organism>
<dbReference type="InterPro" id="IPR001708">
    <property type="entry name" value="YidC/ALB3/OXA1/COX18"/>
</dbReference>
<evidence type="ECO:0000256" key="9">
    <source>
        <dbReference type="ARBA" id="ARBA00023136"/>
    </source>
</evidence>
<dbReference type="CDD" id="cd20070">
    <property type="entry name" value="5TM_YidC_Alb3"/>
    <property type="match status" value="1"/>
</dbReference>
<dbReference type="InterPro" id="IPR028053">
    <property type="entry name" value="Membr_insert_YidC_N"/>
</dbReference>
<accession>A0ABT8L8I0</accession>
<dbReference type="PANTHER" id="PTHR12428">
    <property type="entry name" value="OXA1"/>
    <property type="match status" value="1"/>
</dbReference>
<dbReference type="Pfam" id="PF14849">
    <property type="entry name" value="YidC_periplas"/>
    <property type="match status" value="1"/>
</dbReference>
<feature type="transmembrane region" description="Helical" evidence="13">
    <location>
        <begin position="496"/>
        <end position="517"/>
    </location>
</feature>
<evidence type="ECO:0000259" key="16">
    <source>
        <dbReference type="Pfam" id="PF14849"/>
    </source>
</evidence>